<keyword evidence="1" id="KW-0472">Membrane</keyword>
<evidence type="ECO:0000313" key="3">
    <source>
        <dbReference type="Proteomes" id="UP000735302"/>
    </source>
</evidence>
<name>A0AAV4CSX0_9GAST</name>
<feature type="transmembrane region" description="Helical" evidence="1">
    <location>
        <begin position="109"/>
        <end position="128"/>
    </location>
</feature>
<organism evidence="2 3">
    <name type="scientific">Plakobranchus ocellatus</name>
    <dbReference type="NCBI Taxonomy" id="259542"/>
    <lineage>
        <taxon>Eukaryota</taxon>
        <taxon>Metazoa</taxon>
        <taxon>Spiralia</taxon>
        <taxon>Lophotrochozoa</taxon>
        <taxon>Mollusca</taxon>
        <taxon>Gastropoda</taxon>
        <taxon>Heterobranchia</taxon>
        <taxon>Euthyneura</taxon>
        <taxon>Panpulmonata</taxon>
        <taxon>Sacoglossa</taxon>
        <taxon>Placobranchoidea</taxon>
        <taxon>Plakobranchidae</taxon>
        <taxon>Plakobranchus</taxon>
    </lineage>
</organism>
<keyword evidence="1" id="KW-1133">Transmembrane helix</keyword>
<dbReference type="Proteomes" id="UP000735302">
    <property type="component" value="Unassembled WGS sequence"/>
</dbReference>
<evidence type="ECO:0000313" key="2">
    <source>
        <dbReference type="EMBL" id="GFO35010.1"/>
    </source>
</evidence>
<dbReference type="AlphaFoldDB" id="A0AAV4CSX0"/>
<dbReference type="EMBL" id="BLXT01006951">
    <property type="protein sequence ID" value="GFO35010.1"/>
    <property type="molecule type" value="Genomic_DNA"/>
</dbReference>
<protein>
    <submittedName>
        <fullName evidence="2">Uncharacterized protein</fullName>
    </submittedName>
</protein>
<reference evidence="2 3" key="1">
    <citation type="journal article" date="2021" name="Elife">
        <title>Chloroplast acquisition without the gene transfer in kleptoplastic sea slugs, Plakobranchus ocellatus.</title>
        <authorList>
            <person name="Maeda T."/>
            <person name="Takahashi S."/>
            <person name="Yoshida T."/>
            <person name="Shimamura S."/>
            <person name="Takaki Y."/>
            <person name="Nagai Y."/>
            <person name="Toyoda A."/>
            <person name="Suzuki Y."/>
            <person name="Arimoto A."/>
            <person name="Ishii H."/>
            <person name="Satoh N."/>
            <person name="Nishiyama T."/>
            <person name="Hasebe M."/>
            <person name="Maruyama T."/>
            <person name="Minagawa J."/>
            <person name="Obokata J."/>
            <person name="Shigenobu S."/>
        </authorList>
    </citation>
    <scope>NUCLEOTIDE SEQUENCE [LARGE SCALE GENOMIC DNA]</scope>
</reference>
<keyword evidence="3" id="KW-1185">Reference proteome</keyword>
<accession>A0AAV4CSX0</accession>
<proteinExistence type="predicted"/>
<evidence type="ECO:0000256" key="1">
    <source>
        <dbReference type="SAM" id="Phobius"/>
    </source>
</evidence>
<sequence length="145" mass="16963">MCETPREMKKCENKIELGLVSSLNFINDVTSIKILRKGRKHFVFTAKAYFPENKCHSILSRNVNKFRFQSLKIYKKRVQKLIIQPQLRFLKGLLLQQKSQQRKVTATRLARVISAITLTAFMTLRTVYNPNDARNLQVIRHLNTS</sequence>
<gene>
    <name evidence="2" type="ORF">PoB_006151500</name>
</gene>
<comment type="caution">
    <text evidence="2">The sequence shown here is derived from an EMBL/GenBank/DDBJ whole genome shotgun (WGS) entry which is preliminary data.</text>
</comment>
<keyword evidence="1" id="KW-0812">Transmembrane</keyword>